<sequence length="113" mass="12452">MLSYPARTILRIADPYTPSNQGDSEQFWSVMASGLGCTIRAASCAITRWSYSSLQTRLASREKEIGAGIEVDIPRGSEFRRAAVGWKPTVGNLTVALYQWNADVGQIDILLEE</sequence>
<reference evidence="1 2" key="1">
    <citation type="journal article" date="2005" name="Nature">
        <title>The genome sequence of the rice blast fungus Magnaporthe grisea.</title>
        <authorList>
            <person name="Dean R.A."/>
            <person name="Talbot N.J."/>
            <person name="Ebbole D.J."/>
            <person name="Farman M.L."/>
            <person name="Mitchell T.K."/>
            <person name="Orbach M.J."/>
            <person name="Thon M."/>
            <person name="Kulkarni R."/>
            <person name="Xu J.R."/>
            <person name="Pan H."/>
            <person name="Read N.D."/>
            <person name="Lee Y.H."/>
            <person name="Carbone I."/>
            <person name="Brown D."/>
            <person name="Oh Y.Y."/>
            <person name="Donofrio N."/>
            <person name="Jeong J.S."/>
            <person name="Soanes D.M."/>
            <person name="Djonovic S."/>
            <person name="Kolomiets E."/>
            <person name="Rehmeyer C."/>
            <person name="Li W."/>
            <person name="Harding M."/>
            <person name="Kim S."/>
            <person name="Lebrun M.H."/>
            <person name="Bohnert H."/>
            <person name="Coughlan S."/>
            <person name="Butler J."/>
            <person name="Calvo S."/>
            <person name="Ma L.J."/>
            <person name="Nicol R."/>
            <person name="Purcell S."/>
            <person name="Nusbaum C."/>
            <person name="Galagan J.E."/>
            <person name="Birren B.W."/>
        </authorList>
    </citation>
    <scope>NUCLEOTIDE SEQUENCE [LARGE SCALE GENOMIC DNA]</scope>
    <source>
        <strain evidence="2">70-15 / ATCC MYA-4617 / FGSC 8958</strain>
    </source>
</reference>
<dbReference type="GeneID" id="12986068"/>
<gene>
    <name evidence="1" type="ORF">MGG_16963</name>
</gene>
<proteinExistence type="predicted"/>
<dbReference type="RefSeq" id="XP_003713162.1">
    <property type="nucleotide sequence ID" value="XM_003713114.1"/>
</dbReference>
<dbReference type="HOGENOM" id="CLU_2134010_0_0_1"/>
<dbReference type="AlphaFoldDB" id="G4N2F0"/>
<reference key="2">
    <citation type="submission" date="2011-05" db="EMBL/GenBank/DDBJ databases">
        <title>The Genome Sequence of Magnaporthe oryzae 70-15.</title>
        <authorList>
            <consortium name="The Broad Institute Genome Sequencing Platform"/>
            <person name="Ma L.-J."/>
            <person name="Dead R."/>
            <person name="Young S.K."/>
            <person name="Zeng Q."/>
            <person name="Gargeya S."/>
            <person name="Fitzgerald M."/>
            <person name="Haas B."/>
            <person name="Abouelleil A."/>
            <person name="Alvarado L."/>
            <person name="Arachchi H.M."/>
            <person name="Berlin A."/>
            <person name="Brown A."/>
            <person name="Chapman S.B."/>
            <person name="Chen Z."/>
            <person name="Dunbar C."/>
            <person name="Freedman E."/>
            <person name="Gearin G."/>
            <person name="Gellesch M."/>
            <person name="Goldberg J."/>
            <person name="Griggs A."/>
            <person name="Gujja S."/>
            <person name="Heiman D."/>
            <person name="Howarth C."/>
            <person name="Larson L."/>
            <person name="Lui A."/>
            <person name="MacDonald P.J.P."/>
            <person name="Mehta T."/>
            <person name="Montmayeur A."/>
            <person name="Murphy C."/>
            <person name="Neiman D."/>
            <person name="Pearson M."/>
            <person name="Priest M."/>
            <person name="Roberts A."/>
            <person name="Saif S."/>
            <person name="Shea T."/>
            <person name="Shenoy N."/>
            <person name="Sisk P."/>
            <person name="Stolte C."/>
            <person name="Sykes S."/>
            <person name="Yandava C."/>
            <person name="Wortman J."/>
            <person name="Nusbaum C."/>
            <person name="Birren B."/>
        </authorList>
    </citation>
    <scope>NUCLEOTIDE SEQUENCE</scope>
    <source>
        <strain>70-15</strain>
    </source>
</reference>
<protein>
    <submittedName>
        <fullName evidence="1">Uncharacterized protein</fullName>
    </submittedName>
</protein>
<dbReference type="InParanoid" id="G4N2F0"/>
<evidence type="ECO:0000313" key="2">
    <source>
        <dbReference type="Proteomes" id="UP000009058"/>
    </source>
</evidence>
<keyword evidence="2" id="KW-1185">Reference proteome</keyword>
<dbReference type="Proteomes" id="UP000009058">
    <property type="component" value="Chromosome 3"/>
</dbReference>
<dbReference type="VEuPathDB" id="FungiDB:MGG_16963"/>
<dbReference type="KEGG" id="mgr:MGG_16963"/>
<accession>G4N2F0</accession>
<name>G4N2F0_PYRO7</name>
<evidence type="ECO:0000313" key="1">
    <source>
        <dbReference type="EMBL" id="EHA53355.1"/>
    </source>
</evidence>
<dbReference type="EMBL" id="CM001233">
    <property type="protein sequence ID" value="EHA53355.1"/>
    <property type="molecule type" value="Genomic_DNA"/>
</dbReference>
<organism evidence="1 2">
    <name type="scientific">Pyricularia oryzae (strain 70-15 / ATCC MYA-4617 / FGSC 8958)</name>
    <name type="common">Rice blast fungus</name>
    <name type="synonym">Magnaporthe oryzae</name>
    <dbReference type="NCBI Taxonomy" id="242507"/>
    <lineage>
        <taxon>Eukaryota</taxon>
        <taxon>Fungi</taxon>
        <taxon>Dikarya</taxon>
        <taxon>Ascomycota</taxon>
        <taxon>Pezizomycotina</taxon>
        <taxon>Sordariomycetes</taxon>
        <taxon>Sordariomycetidae</taxon>
        <taxon>Magnaporthales</taxon>
        <taxon>Pyriculariaceae</taxon>
        <taxon>Pyricularia</taxon>
    </lineage>
</organism>